<feature type="transmembrane region" description="Helical" evidence="1">
    <location>
        <begin position="52"/>
        <end position="73"/>
    </location>
</feature>
<dbReference type="PATRIC" id="fig|749927.5.peg.5077"/>
<dbReference type="PANTHER" id="PTHR14136:SF17">
    <property type="entry name" value="BTB_POZ DOMAIN-CONTAINING PROTEIN KCTD9"/>
    <property type="match status" value="1"/>
</dbReference>
<evidence type="ECO:0000256" key="1">
    <source>
        <dbReference type="SAM" id="Phobius"/>
    </source>
</evidence>
<proteinExistence type="predicted"/>
<gene>
    <name evidence="2" type="ordered locus">AMED_4908</name>
</gene>
<dbReference type="Pfam" id="PF00805">
    <property type="entry name" value="Pentapeptide"/>
    <property type="match status" value="2"/>
</dbReference>
<name>A0A0H3DAU8_AMYMU</name>
<dbReference type="AlphaFoldDB" id="A0A0H3DAU8"/>
<dbReference type="PANTHER" id="PTHR14136">
    <property type="entry name" value="BTB_POZ DOMAIN-CONTAINING PROTEIN KCTD9"/>
    <property type="match status" value="1"/>
</dbReference>
<dbReference type="HOGENOM" id="CLU_1040668_0_0_11"/>
<reference evidence="2 3" key="1">
    <citation type="journal article" date="2010" name="Cell Res.">
        <title>Complete genome sequence of the rifamycin SV-producing Amycolatopsis mediterranei U32 revealed its genetic characteristics in phylogeny and metabolism.</title>
        <authorList>
            <person name="Zhao W."/>
            <person name="Zhong Y."/>
            <person name="Yuan H."/>
            <person name="Wang J."/>
            <person name="Zheng H."/>
            <person name="Wang Y."/>
            <person name="Cen X."/>
            <person name="Xu F."/>
            <person name="Bai J."/>
            <person name="Han X."/>
            <person name="Lu G."/>
            <person name="Zhu Y."/>
            <person name="Shao Z."/>
            <person name="Yan H."/>
            <person name="Li C."/>
            <person name="Peng N."/>
            <person name="Zhang Z."/>
            <person name="Zhang Y."/>
            <person name="Lin W."/>
            <person name="Fan Y."/>
            <person name="Qin Z."/>
            <person name="Hu Y."/>
            <person name="Zhu B."/>
            <person name="Wang S."/>
            <person name="Ding X."/>
            <person name="Zhao G.P."/>
        </authorList>
    </citation>
    <scope>NUCLEOTIDE SEQUENCE [LARGE SCALE GENOMIC DNA]</scope>
    <source>
        <strain evidence="3">U-32</strain>
    </source>
</reference>
<dbReference type="RefSeq" id="WP_013226738.1">
    <property type="nucleotide sequence ID" value="NC_014318.1"/>
</dbReference>
<dbReference type="GeneID" id="92872621"/>
<dbReference type="OrthoDB" id="4563217at2"/>
<feature type="transmembrane region" description="Helical" evidence="1">
    <location>
        <begin position="7"/>
        <end position="32"/>
    </location>
</feature>
<sequence>MPPRRKAGFAVPAVVVAVLVVLCVGFAPSWLVGNAPGLGAADRLKAVNDVRATLLQALGGLLALAGVGLGAVLTSRQLLLNRESRSIDLFTKAIDQLGAEQEPTRQGAVYALEQLADLDARYRGHIHALLTSFICSRAPWEPGTPRREGGPAGDVAAAIGALRRGGMIEPGAASELERVDLRDADLTGLAIPGVCFVGANLEGAVLRNATLTGATLTGALLRDADLRGADLTTADLADADLTGALADAATRWPEGFTPRGTLRRTQP</sequence>
<protein>
    <submittedName>
        <fullName evidence="2">Pentapeptide repeat-containing protein</fullName>
    </submittedName>
</protein>
<dbReference type="KEGG" id="amd:AMED_4908"/>
<dbReference type="InterPro" id="IPR051082">
    <property type="entry name" value="Pentapeptide-BTB/POZ_domain"/>
</dbReference>
<dbReference type="Proteomes" id="UP000000328">
    <property type="component" value="Chromosome"/>
</dbReference>
<evidence type="ECO:0000313" key="2">
    <source>
        <dbReference type="EMBL" id="ADJ46674.1"/>
    </source>
</evidence>
<keyword evidence="1" id="KW-0812">Transmembrane</keyword>
<dbReference type="EMBL" id="CP002000">
    <property type="protein sequence ID" value="ADJ46674.1"/>
    <property type="molecule type" value="Genomic_DNA"/>
</dbReference>
<evidence type="ECO:0000313" key="3">
    <source>
        <dbReference type="Proteomes" id="UP000000328"/>
    </source>
</evidence>
<keyword evidence="1" id="KW-0472">Membrane</keyword>
<dbReference type="InterPro" id="IPR001646">
    <property type="entry name" value="5peptide_repeat"/>
</dbReference>
<dbReference type="eggNOG" id="COG1357">
    <property type="taxonomic scope" value="Bacteria"/>
</dbReference>
<accession>A0A0H3DAU8</accession>
<dbReference type="SUPFAM" id="SSF141571">
    <property type="entry name" value="Pentapeptide repeat-like"/>
    <property type="match status" value="1"/>
</dbReference>
<dbReference type="Gene3D" id="2.160.20.80">
    <property type="entry name" value="E3 ubiquitin-protein ligase SopA"/>
    <property type="match status" value="1"/>
</dbReference>
<keyword evidence="1" id="KW-1133">Transmembrane helix</keyword>
<organism evidence="2 3">
    <name type="scientific">Amycolatopsis mediterranei (strain U-32)</name>
    <dbReference type="NCBI Taxonomy" id="749927"/>
    <lineage>
        <taxon>Bacteria</taxon>
        <taxon>Bacillati</taxon>
        <taxon>Actinomycetota</taxon>
        <taxon>Actinomycetes</taxon>
        <taxon>Pseudonocardiales</taxon>
        <taxon>Pseudonocardiaceae</taxon>
        <taxon>Amycolatopsis</taxon>
    </lineage>
</organism>